<dbReference type="Proteomes" id="UP001234297">
    <property type="component" value="Chromosome 1"/>
</dbReference>
<accession>A0ACC2MWZ1</accession>
<dbReference type="EMBL" id="CM056809">
    <property type="protein sequence ID" value="KAJ8649911.1"/>
    <property type="molecule type" value="Genomic_DNA"/>
</dbReference>
<name>A0ACC2MWZ1_PERAE</name>
<organism evidence="1 2">
    <name type="scientific">Persea americana</name>
    <name type="common">Avocado</name>
    <dbReference type="NCBI Taxonomy" id="3435"/>
    <lineage>
        <taxon>Eukaryota</taxon>
        <taxon>Viridiplantae</taxon>
        <taxon>Streptophyta</taxon>
        <taxon>Embryophyta</taxon>
        <taxon>Tracheophyta</taxon>
        <taxon>Spermatophyta</taxon>
        <taxon>Magnoliopsida</taxon>
        <taxon>Magnoliidae</taxon>
        <taxon>Laurales</taxon>
        <taxon>Lauraceae</taxon>
        <taxon>Persea</taxon>
    </lineage>
</organism>
<reference evidence="1 2" key="1">
    <citation type="journal article" date="2022" name="Hortic Res">
        <title>A haplotype resolved chromosomal level avocado genome allows analysis of novel avocado genes.</title>
        <authorList>
            <person name="Nath O."/>
            <person name="Fletcher S.J."/>
            <person name="Hayward A."/>
            <person name="Shaw L.M."/>
            <person name="Masouleh A.K."/>
            <person name="Furtado A."/>
            <person name="Henry R.J."/>
            <person name="Mitter N."/>
        </authorList>
    </citation>
    <scope>NUCLEOTIDE SEQUENCE [LARGE SCALE GENOMIC DNA]</scope>
    <source>
        <strain evidence="2">cv. Hass</strain>
    </source>
</reference>
<comment type="caution">
    <text evidence="1">The sequence shown here is derived from an EMBL/GenBank/DDBJ whole genome shotgun (WGS) entry which is preliminary data.</text>
</comment>
<sequence length="259" mass="27480">MASTREIRRKRIVDRGSDRLAFITGQTDSLPPQQDFPQTPSLPATTNNVATTHERDDAAGIVLPKSETSNEAASSFLDTQGSVKPSICSSVQASSNPVVSSSIQTSSNPVVSDEPRVIPRPNNQRLIFTSDQIISAISASENIRLICSAIIALLAVISYSINPLGRSFITSMIVSRPIYLVLVTNVTIVLGLLMANKGGSNKAEVEARKAAAKTDDWADNVGKALEVGLVLQKALSAVSMDFSICAVLLISGLSLRGLC</sequence>
<keyword evidence="2" id="KW-1185">Reference proteome</keyword>
<gene>
    <name evidence="1" type="ORF">MRB53_002934</name>
</gene>
<protein>
    <submittedName>
        <fullName evidence="1">Uncharacterized protein</fullName>
    </submittedName>
</protein>
<evidence type="ECO:0000313" key="2">
    <source>
        <dbReference type="Proteomes" id="UP001234297"/>
    </source>
</evidence>
<proteinExistence type="predicted"/>
<evidence type="ECO:0000313" key="1">
    <source>
        <dbReference type="EMBL" id="KAJ8649911.1"/>
    </source>
</evidence>